<dbReference type="AlphaFoldDB" id="A0A2I1R6A7"/>
<sequence length="68" mass="7367">MTATPPGLVSELVFDDSTGVVVRLASDDHDVTLKVTDLAEHTGLPPSRFRWDGSAVAPEDRISISMTW</sequence>
<evidence type="ECO:0000313" key="2">
    <source>
        <dbReference type="Proteomes" id="UP000234662"/>
    </source>
</evidence>
<accession>A0A2I1R6A7</accession>
<dbReference type="RefSeq" id="WP_101820903.1">
    <property type="nucleotide sequence ID" value="NZ_PKJC01000012.1"/>
</dbReference>
<gene>
    <name evidence="1" type="ORF">CYJ73_15745</name>
</gene>
<dbReference type="Proteomes" id="UP000234662">
    <property type="component" value="Unassembled WGS sequence"/>
</dbReference>
<protein>
    <submittedName>
        <fullName evidence="1">Uncharacterized protein</fullName>
    </submittedName>
</protein>
<evidence type="ECO:0000313" key="1">
    <source>
        <dbReference type="EMBL" id="PKZ64609.1"/>
    </source>
</evidence>
<name>A0A2I1R6A7_9ACTN</name>
<comment type="caution">
    <text evidence="1">The sequence shown here is derived from an EMBL/GenBank/DDBJ whole genome shotgun (WGS) entry which is preliminary data.</text>
</comment>
<proteinExistence type="predicted"/>
<reference evidence="1 2" key="1">
    <citation type="submission" date="2017-12" db="EMBL/GenBank/DDBJ databases">
        <title>Phylogenetic diversity of female urinary microbiome.</title>
        <authorList>
            <person name="Thomas-White K."/>
            <person name="Wolfe A.J."/>
        </authorList>
    </citation>
    <scope>NUCLEOTIDE SEQUENCE [LARGE SCALE GENOMIC DNA]</scope>
    <source>
        <strain evidence="1 2">UMB0777</strain>
    </source>
</reference>
<dbReference type="EMBL" id="PKJC01000012">
    <property type="protein sequence ID" value="PKZ64609.1"/>
    <property type="molecule type" value="Genomic_DNA"/>
</dbReference>
<organism evidence="1 2">
    <name type="scientific">Gordonia terrae</name>
    <dbReference type="NCBI Taxonomy" id="2055"/>
    <lineage>
        <taxon>Bacteria</taxon>
        <taxon>Bacillati</taxon>
        <taxon>Actinomycetota</taxon>
        <taxon>Actinomycetes</taxon>
        <taxon>Mycobacteriales</taxon>
        <taxon>Gordoniaceae</taxon>
        <taxon>Gordonia</taxon>
    </lineage>
</organism>